<feature type="chain" id="PRO_5041637717" description="Disease resistance protein" evidence="6">
    <location>
        <begin position="27"/>
        <end position="1557"/>
    </location>
</feature>
<dbReference type="SUPFAM" id="SSF52540">
    <property type="entry name" value="P-loop containing nucleoside triphosphate hydrolases"/>
    <property type="match status" value="1"/>
</dbReference>
<feature type="domain" description="Disease resistance protein At4g27190-like leucine-rich repeats" evidence="9">
    <location>
        <begin position="886"/>
        <end position="1004"/>
    </location>
</feature>
<evidence type="ECO:0000259" key="9">
    <source>
        <dbReference type="Pfam" id="PF23247"/>
    </source>
</evidence>
<dbReference type="Pfam" id="PF14223">
    <property type="entry name" value="Retrotran_gag_2"/>
    <property type="match status" value="1"/>
</dbReference>
<evidence type="ECO:0000259" key="8">
    <source>
        <dbReference type="Pfam" id="PF07727"/>
    </source>
</evidence>
<sequence length="1557" mass="175167">MHGPIRPSLTVIAVAAEFLQFLLTCASPKLSTTHHDPQMVATPGKPPQKFLPPCETQEKAPSLIEAYSEKWFCIPSMAAEVSAAAAVVGAVSQAKTTIFDPLRETISNLKKLEEVHEALQDAIVSLVSRREEHESLVQKHRATKMPSKPYIAWTGKVQRIEQKVKSFDTKYGIEVKKPLYLSFLSRSKLSEKMKEKALEIIPLLNEGSQFGSRFESMLVDKQPEHVVKMAPPDIKNFPALQRPLEQILDLLTKDRVKGIRVHGALGTGKTTMMQNLNDHSQVSEAFEIVIWLKVSTEGNKGNISTPELQRAIARRLILHIEGSNHVDEVAERIRDSLKDKKYLLLLDDVRQDLDLHQIGIPESQGSKIVLTTTMGHVCNSMVQEVIKVGKFSEDEALNMFQYVLNFPNLSDNPHIERFLRKVVQLYDFHPLRIKLAATAFKLRGPGKEWWKEGFKDLIKWSRKGDHPMKKMYDLLQDSCDNLNDAQKNCFLYGTLYPEGTDIYEDCLLDCWSAQDFIGGDDDVDEILRHLKMVSLLEEGALKRHVRMEKWMREAALFILSTNVGCKYLVKTSEALQEPPLLAHWKDKEGISLADNDLNRLPDRPDCLVLWTLFLQRNPNLIQIPASFFEGMEKLRVLNLYRTGILSLPASLSKLIRLKVLYLNGCSDLVSLPSQIGELDLLEVLDIRGSRVSCLPPQIHSLIHLRRLSLSVTSSSGGETNPEDCVFDFSEAEVVIDVVAATPKIPVPREANLITFLEKIDDTLQCNNFQVFIDCEISNPQIPKPFRYNRFVRYCNGKWRDPPISNILDKADAVELFNSEEQFLSDFETDGMNQVQHCLLESCKNIRSIVDGKRKCSTLRNLERLYMKDLPKLESIWIDPINRTLQSLSKLKTLVLIKCPKLIMTLSHGVIQQLSEIRHLEIRECCGTEDIISGPSSAGLDPGVLPKLRKLVLHDMPNLERICPDKSLEWPSLEKLVIRGCPNVNEVPFTKSNAMKLISIEVDRCWWERLNWQELQVNGYVTRSGARMALTGPTGLMAPRLTGGLLPVTASELLSGRMVAAGAVSTMPVADGFGAATEASEIDLGGRRRCVRDGLDFGWCGSRLEASPLLIMVKGPVRPRRCGTDAQRRRSLFPFLFFVLFLGGCCICSGNFTPAICDVGGRSGCPVRILIEVVAPVVVAMFVQPMTVVGVVAPLLLIWWSRLLGRWRPCDGVAFDRRGRDGAASWKAARSGYARRTNGGSNGGNKWSIALVKDNYKRWSIQMKTFLGGQDVWEAVEEEYVEPENLAGASQAVKKATKEARVKDQKALSLIQLGIDDNIFEKIAQATTAKRAWDTLENVFKGIDKVKKVRLQSLRVVAIEKSNDTETMTVEELTRKSQGHTNKITRRNKKPISQALQAKISINKRKEGTNKNRGGRGRGRRGGRSQGHGRGHGNCVKMFDYFKKEMAKEFEMTDIGLMSYYLGIEVKQRDDGIFILQEAYAKEVLKRFNMENCNPISIPIEVEKKLSRHVKEGPIDRTLFRSLVGIFHRQSCPNVPLVHLDGVHLHLLHSPGAEQAKN</sequence>
<dbReference type="InterPro" id="IPR057135">
    <property type="entry name" value="At4g27190-like_LRR"/>
</dbReference>
<evidence type="ECO:0000313" key="11">
    <source>
        <dbReference type="Proteomes" id="UP001187471"/>
    </source>
</evidence>
<keyword evidence="5" id="KW-1133">Transmembrane helix</keyword>
<name>A0AA88UUS2_9ASTE</name>
<feature type="coiled-coil region" evidence="3">
    <location>
        <begin position="102"/>
        <end position="129"/>
    </location>
</feature>
<dbReference type="Pfam" id="PF23247">
    <property type="entry name" value="LRR_RPS2"/>
    <property type="match status" value="1"/>
</dbReference>
<feature type="signal peptide" evidence="6">
    <location>
        <begin position="1"/>
        <end position="26"/>
    </location>
</feature>
<protein>
    <recommendedName>
        <fullName evidence="12">Disease resistance protein</fullName>
    </recommendedName>
</protein>
<dbReference type="InterPro" id="IPR050905">
    <property type="entry name" value="Plant_NBS-LRR"/>
</dbReference>
<gene>
    <name evidence="10" type="ORF">RJ640_002232</name>
</gene>
<dbReference type="Pfam" id="PF07727">
    <property type="entry name" value="RVT_2"/>
    <property type="match status" value="1"/>
</dbReference>
<organism evidence="10 11">
    <name type="scientific">Escallonia rubra</name>
    <dbReference type="NCBI Taxonomy" id="112253"/>
    <lineage>
        <taxon>Eukaryota</taxon>
        <taxon>Viridiplantae</taxon>
        <taxon>Streptophyta</taxon>
        <taxon>Embryophyta</taxon>
        <taxon>Tracheophyta</taxon>
        <taxon>Spermatophyta</taxon>
        <taxon>Magnoliopsida</taxon>
        <taxon>eudicotyledons</taxon>
        <taxon>Gunneridae</taxon>
        <taxon>Pentapetalae</taxon>
        <taxon>asterids</taxon>
        <taxon>campanulids</taxon>
        <taxon>Escalloniales</taxon>
        <taxon>Escalloniaceae</taxon>
        <taxon>Escallonia</taxon>
    </lineage>
</organism>
<dbReference type="InterPro" id="IPR013103">
    <property type="entry name" value="RVT_2"/>
</dbReference>
<reference evidence="10" key="1">
    <citation type="submission" date="2022-12" db="EMBL/GenBank/DDBJ databases">
        <title>Draft genome assemblies for two species of Escallonia (Escalloniales).</title>
        <authorList>
            <person name="Chanderbali A."/>
            <person name="Dervinis C."/>
            <person name="Anghel I."/>
            <person name="Soltis D."/>
            <person name="Soltis P."/>
            <person name="Zapata F."/>
        </authorList>
    </citation>
    <scope>NUCLEOTIDE SEQUENCE</scope>
    <source>
        <strain evidence="10">UCBG92.1500</strain>
        <tissue evidence="10">Leaf</tissue>
    </source>
</reference>
<keyword evidence="11" id="KW-1185">Reference proteome</keyword>
<accession>A0AA88UUS2</accession>
<evidence type="ECO:0000256" key="2">
    <source>
        <dbReference type="ARBA" id="ARBA00022821"/>
    </source>
</evidence>
<keyword evidence="6" id="KW-0732">Signal</keyword>
<feature type="transmembrane region" description="Helical" evidence="5">
    <location>
        <begin position="1168"/>
        <end position="1199"/>
    </location>
</feature>
<keyword evidence="5" id="KW-0472">Membrane</keyword>
<comment type="similarity">
    <text evidence="1">Belongs to the disease resistance NB-LRR family.</text>
</comment>
<evidence type="ECO:0000256" key="3">
    <source>
        <dbReference type="SAM" id="Coils"/>
    </source>
</evidence>
<dbReference type="PRINTS" id="PR00364">
    <property type="entry name" value="DISEASERSIST"/>
</dbReference>
<comment type="caution">
    <text evidence="10">The sequence shown here is derived from an EMBL/GenBank/DDBJ whole genome shotgun (WGS) entry which is preliminary data.</text>
</comment>
<keyword evidence="2" id="KW-0611">Plant defense</keyword>
<dbReference type="InterPro" id="IPR027417">
    <property type="entry name" value="P-loop_NTPase"/>
</dbReference>
<feature type="domain" description="Reverse transcriptase Ty1/copia-type" evidence="8">
    <location>
        <begin position="1434"/>
        <end position="1500"/>
    </location>
</feature>
<evidence type="ECO:0000256" key="6">
    <source>
        <dbReference type="SAM" id="SignalP"/>
    </source>
</evidence>
<feature type="transmembrane region" description="Helical" evidence="5">
    <location>
        <begin position="1131"/>
        <end position="1156"/>
    </location>
</feature>
<keyword evidence="5" id="KW-0812">Transmembrane</keyword>
<evidence type="ECO:0000256" key="5">
    <source>
        <dbReference type="SAM" id="Phobius"/>
    </source>
</evidence>
<proteinExistence type="inferred from homology"/>
<evidence type="ECO:0000256" key="4">
    <source>
        <dbReference type="SAM" id="MobiDB-lite"/>
    </source>
</evidence>
<dbReference type="PANTHER" id="PTHR33463">
    <property type="entry name" value="NB-ARC DOMAIN-CONTAINING PROTEIN-RELATED"/>
    <property type="match status" value="1"/>
</dbReference>
<dbReference type="Gene3D" id="3.80.10.10">
    <property type="entry name" value="Ribonuclease Inhibitor"/>
    <property type="match status" value="2"/>
</dbReference>
<dbReference type="InterPro" id="IPR002182">
    <property type="entry name" value="NB-ARC"/>
</dbReference>
<dbReference type="InterPro" id="IPR032675">
    <property type="entry name" value="LRR_dom_sf"/>
</dbReference>
<evidence type="ECO:0008006" key="12">
    <source>
        <dbReference type="Google" id="ProtNLM"/>
    </source>
</evidence>
<dbReference type="Proteomes" id="UP001187471">
    <property type="component" value="Unassembled WGS sequence"/>
</dbReference>
<evidence type="ECO:0000259" key="7">
    <source>
        <dbReference type="Pfam" id="PF00931"/>
    </source>
</evidence>
<feature type="region of interest" description="Disordered" evidence="4">
    <location>
        <begin position="1401"/>
        <end position="1430"/>
    </location>
</feature>
<keyword evidence="3" id="KW-0175">Coiled coil</keyword>
<dbReference type="SUPFAM" id="SSF52058">
    <property type="entry name" value="L domain-like"/>
    <property type="match status" value="1"/>
</dbReference>
<evidence type="ECO:0000313" key="10">
    <source>
        <dbReference type="EMBL" id="KAK2989402.1"/>
    </source>
</evidence>
<dbReference type="EMBL" id="JAVXUO010000743">
    <property type="protein sequence ID" value="KAK2989402.1"/>
    <property type="molecule type" value="Genomic_DNA"/>
</dbReference>
<evidence type="ECO:0000256" key="1">
    <source>
        <dbReference type="ARBA" id="ARBA00008894"/>
    </source>
</evidence>
<feature type="domain" description="NB-ARC" evidence="7">
    <location>
        <begin position="242"/>
        <end position="402"/>
    </location>
</feature>
<dbReference type="GO" id="GO:0043531">
    <property type="term" value="F:ADP binding"/>
    <property type="evidence" value="ECO:0007669"/>
    <property type="project" value="InterPro"/>
</dbReference>
<dbReference type="Pfam" id="PF00931">
    <property type="entry name" value="NB-ARC"/>
    <property type="match status" value="1"/>
</dbReference>
<dbReference type="Gene3D" id="3.40.50.300">
    <property type="entry name" value="P-loop containing nucleotide triphosphate hydrolases"/>
    <property type="match status" value="1"/>
</dbReference>
<feature type="compositionally biased region" description="Basic residues" evidence="4">
    <location>
        <begin position="1412"/>
        <end position="1430"/>
    </location>
</feature>
<dbReference type="PANTHER" id="PTHR33463:SF209">
    <property type="entry name" value="DISEASE RESISTANCE PROTEIN RPS2-LIKE"/>
    <property type="match status" value="1"/>
</dbReference>